<dbReference type="Pfam" id="PF02589">
    <property type="entry name" value="LUD_dom"/>
    <property type="match status" value="1"/>
</dbReference>
<dbReference type="InterPro" id="IPR024185">
    <property type="entry name" value="FTHF_cligase-like_sf"/>
</dbReference>
<protein>
    <submittedName>
        <fullName evidence="2">L-lactate dehydrogenase complex protein LldG</fullName>
    </submittedName>
</protein>
<proteinExistence type="predicted"/>
<organism evidence="2 3">
    <name type="scientific">Fodinibius sediminis</name>
    <dbReference type="NCBI Taxonomy" id="1214077"/>
    <lineage>
        <taxon>Bacteria</taxon>
        <taxon>Pseudomonadati</taxon>
        <taxon>Balneolota</taxon>
        <taxon>Balneolia</taxon>
        <taxon>Balneolales</taxon>
        <taxon>Balneolaceae</taxon>
        <taxon>Fodinibius</taxon>
    </lineage>
</organism>
<dbReference type="EMBL" id="FXTH01000003">
    <property type="protein sequence ID" value="SMO49028.1"/>
    <property type="molecule type" value="Genomic_DNA"/>
</dbReference>
<dbReference type="Proteomes" id="UP000317593">
    <property type="component" value="Unassembled WGS sequence"/>
</dbReference>
<reference evidence="2 3" key="1">
    <citation type="submission" date="2017-05" db="EMBL/GenBank/DDBJ databases">
        <authorList>
            <person name="Varghese N."/>
            <person name="Submissions S."/>
        </authorList>
    </citation>
    <scope>NUCLEOTIDE SEQUENCE [LARGE SCALE GENOMIC DNA]</scope>
    <source>
        <strain evidence="2 3">DSM 21194</strain>
    </source>
</reference>
<dbReference type="OrthoDB" id="9794157at2"/>
<evidence type="ECO:0000313" key="3">
    <source>
        <dbReference type="Proteomes" id="UP000317593"/>
    </source>
</evidence>
<dbReference type="PANTHER" id="PTHR43682">
    <property type="entry name" value="LACTATE UTILIZATION PROTEIN C"/>
    <property type="match status" value="1"/>
</dbReference>
<accession>A0A521BPD9</accession>
<dbReference type="InterPro" id="IPR003741">
    <property type="entry name" value="LUD_dom"/>
</dbReference>
<keyword evidence="3" id="KW-1185">Reference proteome</keyword>
<dbReference type="PANTHER" id="PTHR43682:SF1">
    <property type="entry name" value="LACTATE UTILIZATION PROTEIN C"/>
    <property type="match status" value="1"/>
</dbReference>
<evidence type="ECO:0000259" key="1">
    <source>
        <dbReference type="Pfam" id="PF02589"/>
    </source>
</evidence>
<feature type="domain" description="LUD" evidence="1">
    <location>
        <begin position="46"/>
        <end position="217"/>
    </location>
</feature>
<dbReference type="Gene3D" id="3.40.50.10420">
    <property type="entry name" value="NagB/RpiA/CoA transferase-like"/>
    <property type="match status" value="1"/>
</dbReference>
<dbReference type="RefSeq" id="WP_142713480.1">
    <property type="nucleotide sequence ID" value="NZ_FXTH01000003.1"/>
</dbReference>
<dbReference type="InterPro" id="IPR037171">
    <property type="entry name" value="NagB/RpiA_transferase-like"/>
</dbReference>
<evidence type="ECO:0000313" key="2">
    <source>
        <dbReference type="EMBL" id="SMO49028.1"/>
    </source>
</evidence>
<sequence length="219" mass="24046">MSSAKDNILGSIRAALREVPAEEQPEDIEVPRDYRKQGEGGVIDIVERFAERVGEYKATVNRIHEEELKDTIAESCRGEGVEALAVPDGFPGEWLPDDLTLLQDKKDAPLSHRELDRSDGVITTCALGIAQTGTLVLDAGAGQGRRVLTLLPDYHLCIIWESQIVELVSEGFRYFEASVEQEGPPLTFISGPSATSDIELSRVEGVHGPRRLEVLIVSR</sequence>
<gene>
    <name evidence="2" type="ORF">SAMN06265218_103271</name>
</gene>
<dbReference type="SUPFAM" id="SSF100950">
    <property type="entry name" value="NagB/RpiA/CoA transferase-like"/>
    <property type="match status" value="1"/>
</dbReference>
<dbReference type="AlphaFoldDB" id="A0A521BPD9"/>
<name>A0A521BPD9_9BACT</name>